<name>A0A9P0HS60_NEZVI</name>
<accession>A0A9P0HS60</accession>
<keyword evidence="3" id="KW-1185">Reference proteome</keyword>
<keyword evidence="1" id="KW-0732">Signal</keyword>
<evidence type="ECO:0000313" key="3">
    <source>
        <dbReference type="Proteomes" id="UP001152798"/>
    </source>
</evidence>
<proteinExistence type="predicted"/>
<dbReference type="EMBL" id="OV725083">
    <property type="protein sequence ID" value="CAH1406849.1"/>
    <property type="molecule type" value="Genomic_DNA"/>
</dbReference>
<dbReference type="AlphaFoldDB" id="A0A9P0HS60"/>
<sequence>MYKLLILSALVAVAFAASYDQHDSHGYAYSSQNHVHVVKDSVPVEIKVKSAPVVHHVPVVSHVPVVHHVPVNEGFVIAIECRLQLGPGFSTQRSLSLEILDTGFLRRPPPSEGARRFVYISKGVHKWAHSTINMYKLVILSALVAVACAASYGHHESHEHAYSTQNQVNYVKHSVPVEIKVKSAPVVHHVPVVSHVPVVHHVPVIHHVQAPVYHH</sequence>
<evidence type="ECO:0000256" key="1">
    <source>
        <dbReference type="SAM" id="SignalP"/>
    </source>
</evidence>
<reference evidence="2" key="1">
    <citation type="submission" date="2022-01" db="EMBL/GenBank/DDBJ databases">
        <authorList>
            <person name="King R."/>
        </authorList>
    </citation>
    <scope>NUCLEOTIDE SEQUENCE</scope>
</reference>
<protein>
    <recommendedName>
        <fullName evidence="4">Neuropeptide</fullName>
    </recommendedName>
</protein>
<feature type="signal peptide" evidence="1">
    <location>
        <begin position="1"/>
        <end position="16"/>
    </location>
</feature>
<organism evidence="2 3">
    <name type="scientific">Nezara viridula</name>
    <name type="common">Southern green stink bug</name>
    <name type="synonym">Cimex viridulus</name>
    <dbReference type="NCBI Taxonomy" id="85310"/>
    <lineage>
        <taxon>Eukaryota</taxon>
        <taxon>Metazoa</taxon>
        <taxon>Ecdysozoa</taxon>
        <taxon>Arthropoda</taxon>
        <taxon>Hexapoda</taxon>
        <taxon>Insecta</taxon>
        <taxon>Pterygota</taxon>
        <taxon>Neoptera</taxon>
        <taxon>Paraneoptera</taxon>
        <taxon>Hemiptera</taxon>
        <taxon>Heteroptera</taxon>
        <taxon>Panheteroptera</taxon>
        <taxon>Pentatomomorpha</taxon>
        <taxon>Pentatomoidea</taxon>
        <taxon>Pentatomidae</taxon>
        <taxon>Pentatominae</taxon>
        <taxon>Nezara</taxon>
    </lineage>
</organism>
<dbReference type="Proteomes" id="UP001152798">
    <property type="component" value="Chromosome 7"/>
</dbReference>
<evidence type="ECO:0008006" key="4">
    <source>
        <dbReference type="Google" id="ProtNLM"/>
    </source>
</evidence>
<gene>
    <name evidence="2" type="ORF">NEZAVI_LOCUS14690</name>
</gene>
<evidence type="ECO:0000313" key="2">
    <source>
        <dbReference type="EMBL" id="CAH1406849.1"/>
    </source>
</evidence>
<feature type="chain" id="PRO_5040226203" description="Neuropeptide" evidence="1">
    <location>
        <begin position="17"/>
        <end position="215"/>
    </location>
</feature>